<evidence type="ECO:0000256" key="5">
    <source>
        <dbReference type="ARBA" id="ARBA00023180"/>
    </source>
</evidence>
<evidence type="ECO:0000259" key="6">
    <source>
        <dbReference type="Pfam" id="PF06702"/>
    </source>
</evidence>
<evidence type="ECO:0000256" key="3">
    <source>
        <dbReference type="ARBA" id="ARBA00023034"/>
    </source>
</evidence>
<keyword evidence="5" id="KW-0325">Glycoprotein</keyword>
<accession>A0ABY7F430</accession>
<evidence type="ECO:0000313" key="7">
    <source>
        <dbReference type="EMBL" id="WAR16139.1"/>
    </source>
</evidence>
<dbReference type="Pfam" id="PF06702">
    <property type="entry name" value="Fam20C"/>
    <property type="match status" value="1"/>
</dbReference>
<dbReference type="PANTHER" id="PTHR12450:SF22">
    <property type="entry name" value="EXTRACELLULAR SERINE_THREONINE PROTEIN CG31145"/>
    <property type="match status" value="1"/>
</dbReference>
<keyword evidence="3" id="KW-0333">Golgi apparatus</keyword>
<keyword evidence="4" id="KW-1015">Disulfide bond</keyword>
<proteinExistence type="inferred from homology"/>
<feature type="domain" description="FAM20 C-terminal" evidence="6">
    <location>
        <begin position="261"/>
        <end position="474"/>
    </location>
</feature>
<evidence type="ECO:0000256" key="4">
    <source>
        <dbReference type="ARBA" id="ARBA00023157"/>
    </source>
</evidence>
<protein>
    <submittedName>
        <fullName evidence="7">FA20C-like protein</fullName>
    </submittedName>
</protein>
<dbReference type="EMBL" id="CP111021">
    <property type="protein sequence ID" value="WAR16139.1"/>
    <property type="molecule type" value="Genomic_DNA"/>
</dbReference>
<evidence type="ECO:0000256" key="1">
    <source>
        <dbReference type="ARBA" id="ARBA00004555"/>
    </source>
</evidence>
<reference evidence="7" key="1">
    <citation type="submission" date="2022-11" db="EMBL/GenBank/DDBJ databases">
        <title>Centuries of genome instability and evolution in soft-shell clam transmissible cancer (bioRxiv).</title>
        <authorList>
            <person name="Hart S.F.M."/>
            <person name="Yonemitsu M.A."/>
            <person name="Giersch R.M."/>
            <person name="Beal B.F."/>
            <person name="Arriagada G."/>
            <person name="Davis B.W."/>
            <person name="Ostrander E.A."/>
            <person name="Goff S.P."/>
            <person name="Metzger M.J."/>
        </authorList>
    </citation>
    <scope>NUCLEOTIDE SEQUENCE</scope>
    <source>
        <strain evidence="7">MELC-2E11</strain>
        <tissue evidence="7">Siphon/mantle</tissue>
    </source>
</reference>
<gene>
    <name evidence="7" type="ORF">MAR_030733</name>
</gene>
<evidence type="ECO:0000313" key="8">
    <source>
        <dbReference type="Proteomes" id="UP001164746"/>
    </source>
</evidence>
<name>A0ABY7F430_MYAAR</name>
<comment type="similarity">
    <text evidence="2">Belongs to the FAM20 family.</text>
</comment>
<keyword evidence="8" id="KW-1185">Reference proteome</keyword>
<sequence>MFFNGVELSSVSWLLSLFCDEETFQETISRQDSMIKQRRDVSSAIQSSLVERSKSLVHGSMSFAQRACRVDDEAARTCCGGRVASCDGPHHMLIRKLQAVPEADFRRERLRRTSMADLVSSLGGSGRRASKRLPAWNAKNTGGRPNSNYYRFHQNARAAALYEPDDPAIDGLIRDMATKPFQTLEMMTRGTELKLLVKFDDRSQAVFKPMRWGRDHETLPNHYYFNDYERHNAEIAAFHLDRVLGFYRVPPVTGRIVNMTIGNMCFFGECTYYCDSRHSFCGEVDMLEGSLMAWLPEPPAGERDRWRSPYRRSYSKFRKADWEEDDGYCRQKLMQPDGTYLYPRFIPDLVDTHIFDFMTGNMDRHHVEVFQHLRNDSAPLLMDNGRGFGKSAVDEMSILAPLQQCCKIRLSTLHKLAKLYIGPERLSELLDKSLRSDPVYPVLATKYMPALDRRLLIILRAVATCVKEYSVNDVIVPDKF</sequence>
<comment type="subcellular location">
    <subcellularLocation>
        <location evidence="1">Golgi apparatus</location>
    </subcellularLocation>
</comment>
<evidence type="ECO:0000256" key="2">
    <source>
        <dbReference type="ARBA" id="ARBA00006557"/>
    </source>
</evidence>
<dbReference type="InterPro" id="IPR009581">
    <property type="entry name" value="FAM20_C"/>
</dbReference>
<organism evidence="7 8">
    <name type="scientific">Mya arenaria</name>
    <name type="common">Soft-shell clam</name>
    <dbReference type="NCBI Taxonomy" id="6604"/>
    <lineage>
        <taxon>Eukaryota</taxon>
        <taxon>Metazoa</taxon>
        <taxon>Spiralia</taxon>
        <taxon>Lophotrochozoa</taxon>
        <taxon>Mollusca</taxon>
        <taxon>Bivalvia</taxon>
        <taxon>Autobranchia</taxon>
        <taxon>Heteroconchia</taxon>
        <taxon>Euheterodonta</taxon>
        <taxon>Imparidentia</taxon>
        <taxon>Neoheterodontei</taxon>
        <taxon>Myida</taxon>
        <taxon>Myoidea</taxon>
        <taxon>Myidae</taxon>
        <taxon>Mya</taxon>
    </lineage>
</organism>
<dbReference type="InterPro" id="IPR024869">
    <property type="entry name" value="FAM20"/>
</dbReference>
<dbReference type="Proteomes" id="UP001164746">
    <property type="component" value="Chromosome 10"/>
</dbReference>
<dbReference type="PANTHER" id="PTHR12450">
    <property type="entry name" value="DENTIN MATRIX PROTEIN 4 PROTEIN FAM20"/>
    <property type="match status" value="1"/>
</dbReference>